<dbReference type="InterPro" id="IPR012341">
    <property type="entry name" value="6hp_glycosidase-like_sf"/>
</dbReference>
<dbReference type="InterPro" id="IPR004197">
    <property type="entry name" value="Cellulase_Ig-like"/>
</dbReference>
<dbReference type="PANTHER" id="PTHR22298">
    <property type="entry name" value="ENDO-1,4-BETA-GLUCANASE"/>
    <property type="match status" value="1"/>
</dbReference>
<name>A0A5C6FSQ1_9PLAN</name>
<evidence type="ECO:0000256" key="1">
    <source>
        <dbReference type="ARBA" id="ARBA00007072"/>
    </source>
</evidence>
<dbReference type="InterPro" id="IPR014756">
    <property type="entry name" value="Ig_E-set"/>
</dbReference>
<dbReference type="GO" id="GO:0000272">
    <property type="term" value="P:polysaccharide catabolic process"/>
    <property type="evidence" value="ECO:0007669"/>
    <property type="project" value="UniProtKB-KW"/>
</dbReference>
<organism evidence="9 10">
    <name type="scientific">Crateriforma conspicua</name>
    <dbReference type="NCBI Taxonomy" id="2527996"/>
    <lineage>
        <taxon>Bacteria</taxon>
        <taxon>Pseudomonadati</taxon>
        <taxon>Planctomycetota</taxon>
        <taxon>Planctomycetia</taxon>
        <taxon>Planctomycetales</taxon>
        <taxon>Planctomycetaceae</taxon>
        <taxon>Crateriforma</taxon>
    </lineage>
</organism>
<keyword evidence="4 9" id="KW-0326">Glycosidase</keyword>
<evidence type="ECO:0000256" key="5">
    <source>
        <dbReference type="ARBA" id="ARBA00023326"/>
    </source>
</evidence>
<dbReference type="InterPro" id="IPR001701">
    <property type="entry name" value="Glyco_hydro_9"/>
</dbReference>
<gene>
    <name evidence="9" type="primary">cenC</name>
    <name evidence="9" type="ORF">V7x_01090</name>
</gene>
<dbReference type="SUPFAM" id="SSF81296">
    <property type="entry name" value="E set domains"/>
    <property type="match status" value="1"/>
</dbReference>
<feature type="domain" description="Cellulase Ig-like" evidence="8">
    <location>
        <begin position="270"/>
        <end position="335"/>
    </location>
</feature>
<feature type="region of interest" description="Disordered" evidence="6">
    <location>
        <begin position="112"/>
        <end position="137"/>
    </location>
</feature>
<dbReference type="Pfam" id="PF02927">
    <property type="entry name" value="CelD_N"/>
    <property type="match status" value="1"/>
</dbReference>
<evidence type="ECO:0000313" key="10">
    <source>
        <dbReference type="Proteomes" id="UP000316476"/>
    </source>
</evidence>
<dbReference type="GO" id="GO:0008810">
    <property type="term" value="F:cellulase activity"/>
    <property type="evidence" value="ECO:0007669"/>
    <property type="project" value="UniProtKB-EC"/>
</dbReference>
<evidence type="ECO:0000259" key="8">
    <source>
        <dbReference type="Pfam" id="PF02927"/>
    </source>
</evidence>
<evidence type="ECO:0000256" key="3">
    <source>
        <dbReference type="ARBA" id="ARBA00023277"/>
    </source>
</evidence>
<keyword evidence="3" id="KW-0119">Carbohydrate metabolism</keyword>
<dbReference type="EC" id="3.2.1.4" evidence="9"/>
<evidence type="ECO:0000256" key="6">
    <source>
        <dbReference type="SAM" id="MobiDB-lite"/>
    </source>
</evidence>
<evidence type="ECO:0000259" key="7">
    <source>
        <dbReference type="Pfam" id="PF00759"/>
    </source>
</evidence>
<protein>
    <submittedName>
        <fullName evidence="9">Endoglucanase C</fullName>
        <ecNumber evidence="9">3.2.1.4</ecNumber>
    </submittedName>
</protein>
<dbReference type="Pfam" id="PF00759">
    <property type="entry name" value="Glyco_hydro_9"/>
    <property type="match status" value="1"/>
</dbReference>
<accession>A0A5C6FSQ1</accession>
<dbReference type="InterPro" id="IPR008928">
    <property type="entry name" value="6-hairpin_glycosidase_sf"/>
</dbReference>
<proteinExistence type="inferred from homology"/>
<dbReference type="AlphaFoldDB" id="A0A5C6FSQ1"/>
<comment type="caution">
    <text evidence="9">The sequence shown here is derived from an EMBL/GenBank/DDBJ whole genome shotgun (WGS) entry which is preliminary data.</text>
</comment>
<evidence type="ECO:0000256" key="2">
    <source>
        <dbReference type="ARBA" id="ARBA00022801"/>
    </source>
</evidence>
<dbReference type="InterPro" id="IPR013783">
    <property type="entry name" value="Ig-like_fold"/>
</dbReference>
<reference evidence="9 10" key="1">
    <citation type="submission" date="2019-02" db="EMBL/GenBank/DDBJ databases">
        <title>Deep-cultivation of Planctomycetes and their phenomic and genomic characterization uncovers novel biology.</title>
        <authorList>
            <person name="Wiegand S."/>
            <person name="Jogler M."/>
            <person name="Boedeker C."/>
            <person name="Pinto D."/>
            <person name="Vollmers J."/>
            <person name="Rivas-Marin E."/>
            <person name="Kohn T."/>
            <person name="Peeters S.H."/>
            <person name="Heuer A."/>
            <person name="Rast P."/>
            <person name="Oberbeckmann S."/>
            <person name="Bunk B."/>
            <person name="Jeske O."/>
            <person name="Meyerdierks A."/>
            <person name="Storesund J.E."/>
            <person name="Kallscheuer N."/>
            <person name="Luecker S."/>
            <person name="Lage O.M."/>
            <person name="Pohl T."/>
            <person name="Merkel B.J."/>
            <person name="Hornburger P."/>
            <person name="Mueller R.-W."/>
            <person name="Bruemmer F."/>
            <person name="Labrenz M."/>
            <person name="Spormann A.M."/>
            <person name="Op Den Camp H."/>
            <person name="Overmann J."/>
            <person name="Amann R."/>
            <person name="Jetten M.S.M."/>
            <person name="Mascher T."/>
            <person name="Medema M.H."/>
            <person name="Devos D.P."/>
            <person name="Kaster A.-K."/>
            <person name="Ovreas L."/>
            <person name="Rohde M."/>
            <person name="Galperin M.Y."/>
            <person name="Jogler C."/>
        </authorList>
    </citation>
    <scope>NUCLEOTIDE SEQUENCE [LARGE SCALE GENOMIC DNA]</scope>
    <source>
        <strain evidence="9 10">V7</strain>
    </source>
</reference>
<evidence type="ECO:0000256" key="4">
    <source>
        <dbReference type="ARBA" id="ARBA00023295"/>
    </source>
</evidence>
<comment type="similarity">
    <text evidence="1">Belongs to the glycosyl hydrolase 9 (cellulase E) family.</text>
</comment>
<dbReference type="EMBL" id="SJPZ01000001">
    <property type="protein sequence ID" value="TWU64565.1"/>
    <property type="molecule type" value="Genomic_DNA"/>
</dbReference>
<dbReference type="Gene3D" id="1.50.10.10">
    <property type="match status" value="1"/>
</dbReference>
<sequence>MSLQRRMTDKTSRCGLSLLFLVGSLLLPMARPLFSQGVDRATFNAVQQPSRPMTVDGTDTAKARWLAKPVLESRLLDDMEDLSSWRQHSRRGYAAPSELIGTMTLTDQRCRDGGHSIRLQSPTKLDRPGPEPGRPFGLTTAQRVFDREDWSDFNRISFWVYPDLPGFHSISFLVQLRNEGEIKLPGPGRLGMNFLNLENQQWNHIVWEIPDLPRDQVTGIEFQYRLQGHENGATDVVTFDIDQLELQRVEADYFEGWGVAPNRIAYCHSGYRTNSPKVALMQATDPRQFELVDVFSGRVVLEKTVDPTESRVGRFSVFDFSEFLQPGKYLIRSGDRSTQPFAIDDDVWVSTLWKSVNYFYCQRCGDAIEGIHDVCHEDWRGLHGDQSIVINGGWHDAGDLCQGLKNSCDAIVAMLTLAEQLRLHESNSELADRLIEEARWGLRYVLKNNFGDGHRVAWATHDYWTNGTLGDADDVTAKARNGPRENFTAAWAEVTGYRVFQDQDPQFAAVCLEAAQADWEFAAEVIQKEGGRSLADLSGIGQTTPLDLASIGTLASVELYRATGESQYAKLAVELADTVIDCQCRAYLDGLNIPLAGFFNESPRKQQIYQSHHRGHAHVPIMAMQTLCETFGDHANWIRWYSCVAYYAEYLKAIATYTAPYQVLPAALYRDDDHLQIPQPPPRGRFAGYAGPTRNSFRRQVLAGHDMGGGYYLRRFPVWFMIRGHFGVLLTKTKALTTAARLRDDQQALELAERQLQWIVGGNPFARSTMYGEGHDYVPHYSAMSGQIVGSLPVGIETLLDHDQPYWSVHNHMNSKETWVYPVTQWMFVLSDLLARQNAGDNEQKSLTLNATLSQQGNQVEIKVTVPNRDSHGLSMRADNIALEGKPTMIEESNGDSHQMTWRGTVQSIDAPWIAVVTSDRNVTFRKEILGSPSGSP</sequence>
<dbReference type="SUPFAM" id="SSF48208">
    <property type="entry name" value="Six-hairpin glycosidases"/>
    <property type="match status" value="1"/>
</dbReference>
<dbReference type="Proteomes" id="UP000316476">
    <property type="component" value="Unassembled WGS sequence"/>
</dbReference>
<feature type="domain" description="Glycoside hydrolase family 9" evidence="7">
    <location>
        <begin position="351"/>
        <end position="574"/>
    </location>
</feature>
<dbReference type="CDD" id="cd02850">
    <property type="entry name" value="E_set_Cellulase_N"/>
    <property type="match status" value="1"/>
</dbReference>
<dbReference type="Gene3D" id="2.60.40.10">
    <property type="entry name" value="Immunoglobulins"/>
    <property type="match status" value="1"/>
</dbReference>
<keyword evidence="5" id="KW-0624">Polysaccharide degradation</keyword>
<keyword evidence="2 9" id="KW-0378">Hydrolase</keyword>
<evidence type="ECO:0000313" key="9">
    <source>
        <dbReference type="EMBL" id="TWU64565.1"/>
    </source>
</evidence>